<proteinExistence type="predicted"/>
<evidence type="ECO:0000256" key="4">
    <source>
        <dbReference type="ARBA" id="ARBA00022833"/>
    </source>
</evidence>
<dbReference type="OrthoDB" id="9782876at2"/>
<keyword evidence="3" id="KW-0378">Hydrolase</keyword>
<comment type="caution">
    <text evidence="6">The sequence shown here is derived from an EMBL/GenBank/DDBJ whole genome shotgun (WGS) entry which is preliminary data.</text>
</comment>
<dbReference type="Pfam" id="PF24827">
    <property type="entry name" value="AstE_AspA_cat"/>
    <property type="match status" value="1"/>
</dbReference>
<accession>W9H1Z5</accession>
<dbReference type="Gene3D" id="3.40.630.10">
    <property type="entry name" value="Zn peptidases"/>
    <property type="match status" value="1"/>
</dbReference>
<dbReference type="PATRIC" id="fig|1385369.3.peg.4011"/>
<evidence type="ECO:0000256" key="3">
    <source>
        <dbReference type="ARBA" id="ARBA00022801"/>
    </source>
</evidence>
<dbReference type="PANTHER" id="PTHR37326">
    <property type="entry name" value="BLL3975 PROTEIN"/>
    <property type="match status" value="1"/>
</dbReference>
<gene>
    <name evidence="6" type="ORF">N825_10120</name>
</gene>
<evidence type="ECO:0000313" key="6">
    <source>
        <dbReference type="EMBL" id="EWY38841.1"/>
    </source>
</evidence>
<organism evidence="6 7">
    <name type="scientific">Skermanella stibiiresistens SB22</name>
    <dbReference type="NCBI Taxonomy" id="1385369"/>
    <lineage>
        <taxon>Bacteria</taxon>
        <taxon>Pseudomonadati</taxon>
        <taxon>Pseudomonadota</taxon>
        <taxon>Alphaproteobacteria</taxon>
        <taxon>Rhodospirillales</taxon>
        <taxon>Azospirillaceae</taxon>
        <taxon>Skermanella</taxon>
    </lineage>
</organism>
<keyword evidence="2" id="KW-0479">Metal-binding</keyword>
<evidence type="ECO:0000313" key="7">
    <source>
        <dbReference type="Proteomes" id="UP000019486"/>
    </source>
</evidence>
<sequence length="380" mass="40453">MAKSTVTIPLPSQHLGTTRVVTTHRYGAQGARPKAYVQAGLHADEIPGMLTAHHLIARLDQADSDGAVRGEIIIVPVANPIGLDQYMAGRLHGRSSLEQGQNFNRGFADLIEAVAPAIEDKLGADAAGNVAIIRQALLEALGERRSANDVQELRRTLLGMAIDADMVLDLHCDLESLMHMYVSDDLWPDGSDLAAQLGCRAVMLAGDSGGDPFDEACSMPWWKLRLRFGDRFPIPASCLSATIELRGKADVDDETAASDADNIFRFLQRRGVIAGTAGPIPPARCEATPLSAVDRMVAPVPGIIAFKRAIGDSVQAGEVVAEIVDPTAEDPLTARVPLVSRTTGVLWSRSQMKMAAAGETVAAVAGSIPLSERSWSLLVD</sequence>
<evidence type="ECO:0000256" key="1">
    <source>
        <dbReference type="ARBA" id="ARBA00001947"/>
    </source>
</evidence>
<keyword evidence="7" id="KW-1185">Reference proteome</keyword>
<feature type="domain" description="Succinylglutamate desuccinylase/Aspartoacylase catalytic" evidence="5">
    <location>
        <begin position="33"/>
        <end position="268"/>
    </location>
</feature>
<dbReference type="CDD" id="cd06250">
    <property type="entry name" value="M14_PaAOTO_like"/>
    <property type="match status" value="1"/>
</dbReference>
<dbReference type="STRING" id="1385369.N825_10120"/>
<evidence type="ECO:0000259" key="5">
    <source>
        <dbReference type="Pfam" id="PF24827"/>
    </source>
</evidence>
<name>W9H1Z5_9PROT</name>
<keyword evidence="4" id="KW-0862">Zinc</keyword>
<dbReference type="GO" id="GO:0046872">
    <property type="term" value="F:metal ion binding"/>
    <property type="evidence" value="ECO:0007669"/>
    <property type="project" value="UniProtKB-KW"/>
</dbReference>
<protein>
    <submittedName>
        <fullName evidence="6">Succinylglutamate desuccinylase</fullName>
    </submittedName>
</protein>
<dbReference type="Proteomes" id="UP000019486">
    <property type="component" value="Unassembled WGS sequence"/>
</dbReference>
<dbReference type="AlphaFoldDB" id="W9H1Z5"/>
<evidence type="ECO:0000256" key="2">
    <source>
        <dbReference type="ARBA" id="ARBA00022723"/>
    </source>
</evidence>
<reference evidence="6 7" key="1">
    <citation type="submission" date="2013-08" db="EMBL/GenBank/DDBJ databases">
        <title>The genome sequence of Skermanella stibiiresistens.</title>
        <authorList>
            <person name="Zhu W."/>
            <person name="Wang G."/>
        </authorList>
    </citation>
    <scope>NUCLEOTIDE SEQUENCE [LARGE SCALE GENOMIC DNA]</scope>
    <source>
        <strain evidence="6 7">SB22</strain>
    </source>
</reference>
<dbReference type="PANTHER" id="PTHR37326:SF1">
    <property type="entry name" value="BLL3975 PROTEIN"/>
    <property type="match status" value="1"/>
</dbReference>
<dbReference type="InterPro" id="IPR055438">
    <property type="entry name" value="AstE_AspA_cat"/>
</dbReference>
<dbReference type="EMBL" id="AVFL01000015">
    <property type="protein sequence ID" value="EWY38841.1"/>
    <property type="molecule type" value="Genomic_DNA"/>
</dbReference>
<comment type="cofactor">
    <cofactor evidence="1">
        <name>Zn(2+)</name>
        <dbReference type="ChEBI" id="CHEBI:29105"/>
    </cofactor>
</comment>
<dbReference type="InterPro" id="IPR053138">
    <property type="entry name" value="N-alpha-Ac-DABA_deacetylase"/>
</dbReference>
<dbReference type="SUPFAM" id="SSF53187">
    <property type="entry name" value="Zn-dependent exopeptidases"/>
    <property type="match status" value="1"/>
</dbReference>
<dbReference type="RefSeq" id="WP_037455838.1">
    <property type="nucleotide sequence ID" value="NZ_AVFL01000015.1"/>
</dbReference>
<dbReference type="GO" id="GO:0016788">
    <property type="term" value="F:hydrolase activity, acting on ester bonds"/>
    <property type="evidence" value="ECO:0007669"/>
    <property type="project" value="InterPro"/>
</dbReference>